<gene>
    <name evidence="4" type="ORF">ATL51_2440</name>
</gene>
<evidence type="ECO:0000256" key="1">
    <source>
        <dbReference type="ARBA" id="ARBA00023125"/>
    </source>
</evidence>
<keyword evidence="1" id="KW-0238">DNA-binding</keyword>
<feature type="region of interest" description="Disordered" evidence="2">
    <location>
        <begin position="1"/>
        <end position="48"/>
    </location>
</feature>
<dbReference type="EMBL" id="PHUJ01000003">
    <property type="protein sequence ID" value="PKB30767.1"/>
    <property type="molecule type" value="Genomic_DNA"/>
</dbReference>
<organism evidence="4 5">
    <name type="scientific">Pseudonocardia alni</name>
    <name type="common">Amycolata alni</name>
    <dbReference type="NCBI Taxonomy" id="33907"/>
    <lineage>
        <taxon>Bacteria</taxon>
        <taxon>Bacillati</taxon>
        <taxon>Actinomycetota</taxon>
        <taxon>Actinomycetes</taxon>
        <taxon>Pseudonocardiales</taxon>
        <taxon>Pseudonocardiaceae</taxon>
        <taxon>Pseudonocardia</taxon>
    </lineage>
</organism>
<accession>A0AA44UNR1</accession>
<reference evidence="4 5" key="1">
    <citation type="submission" date="2017-11" db="EMBL/GenBank/DDBJ databases">
        <title>Sequencing the genomes of 1000 actinobacteria strains.</title>
        <authorList>
            <person name="Klenk H.-P."/>
        </authorList>
    </citation>
    <scope>NUCLEOTIDE SEQUENCE [LARGE SCALE GENOMIC DNA]</scope>
    <source>
        <strain evidence="4 5">DSM 44104</strain>
    </source>
</reference>
<dbReference type="SMART" id="SM00530">
    <property type="entry name" value="HTH_XRE"/>
    <property type="match status" value="1"/>
</dbReference>
<evidence type="ECO:0000259" key="3">
    <source>
        <dbReference type="PROSITE" id="PS50943"/>
    </source>
</evidence>
<dbReference type="InterPro" id="IPR014710">
    <property type="entry name" value="RmlC-like_jellyroll"/>
</dbReference>
<sequence>MARPEWFGPGGAAEWPGPGGAAESSGPGGAGAEPCGRPGPGYSRPVDDGALRTAVGARLRTARTARGLSLGALAERAGIGKGSLSEIENGSRNPTLSTLYALADTLGVPLSRLLAEHPGAEVAGPGITARLLETATDHHGTVEVYALALVPEAVHVSPGHGPGVVEHLLVTRGAVRAGRSGCEADLGTGEATRWPADGEHTYTALAGAPAAAVLVIRTPPRP</sequence>
<proteinExistence type="predicted"/>
<dbReference type="Pfam" id="PF01381">
    <property type="entry name" value="HTH_3"/>
    <property type="match status" value="1"/>
</dbReference>
<dbReference type="GO" id="GO:0003677">
    <property type="term" value="F:DNA binding"/>
    <property type="evidence" value="ECO:0007669"/>
    <property type="project" value="UniProtKB-KW"/>
</dbReference>
<dbReference type="InterPro" id="IPR050807">
    <property type="entry name" value="TransReg_Diox_bact_type"/>
</dbReference>
<dbReference type="PANTHER" id="PTHR46797:SF1">
    <property type="entry name" value="METHYLPHOSPHONATE SYNTHASE"/>
    <property type="match status" value="1"/>
</dbReference>
<dbReference type="Gene3D" id="1.10.260.40">
    <property type="entry name" value="lambda repressor-like DNA-binding domains"/>
    <property type="match status" value="1"/>
</dbReference>
<evidence type="ECO:0000256" key="2">
    <source>
        <dbReference type="SAM" id="MobiDB-lite"/>
    </source>
</evidence>
<name>A0AA44UNR1_PSEA5</name>
<dbReference type="SUPFAM" id="SSF51182">
    <property type="entry name" value="RmlC-like cupins"/>
    <property type="match status" value="1"/>
</dbReference>
<feature type="domain" description="HTH cro/C1-type" evidence="3">
    <location>
        <begin position="59"/>
        <end position="113"/>
    </location>
</feature>
<evidence type="ECO:0000313" key="4">
    <source>
        <dbReference type="EMBL" id="PKB30767.1"/>
    </source>
</evidence>
<dbReference type="Gene3D" id="2.60.120.10">
    <property type="entry name" value="Jelly Rolls"/>
    <property type="match status" value="1"/>
</dbReference>
<dbReference type="AlphaFoldDB" id="A0AA44UNR1"/>
<dbReference type="InterPro" id="IPR011051">
    <property type="entry name" value="RmlC_Cupin_sf"/>
</dbReference>
<dbReference type="GO" id="GO:0005829">
    <property type="term" value="C:cytosol"/>
    <property type="evidence" value="ECO:0007669"/>
    <property type="project" value="TreeGrafter"/>
</dbReference>
<dbReference type="InterPro" id="IPR001387">
    <property type="entry name" value="Cro/C1-type_HTH"/>
</dbReference>
<dbReference type="PANTHER" id="PTHR46797">
    <property type="entry name" value="HTH-TYPE TRANSCRIPTIONAL REGULATOR"/>
    <property type="match status" value="1"/>
</dbReference>
<dbReference type="InterPro" id="IPR010982">
    <property type="entry name" value="Lambda_DNA-bd_dom_sf"/>
</dbReference>
<dbReference type="GO" id="GO:0003700">
    <property type="term" value="F:DNA-binding transcription factor activity"/>
    <property type="evidence" value="ECO:0007669"/>
    <property type="project" value="TreeGrafter"/>
</dbReference>
<feature type="compositionally biased region" description="Low complexity" evidence="2">
    <location>
        <begin position="12"/>
        <end position="25"/>
    </location>
</feature>
<dbReference type="Proteomes" id="UP000232453">
    <property type="component" value="Unassembled WGS sequence"/>
</dbReference>
<protein>
    <submittedName>
        <fullName evidence="4">Helix-turn-helix protein</fullName>
    </submittedName>
</protein>
<evidence type="ECO:0000313" key="5">
    <source>
        <dbReference type="Proteomes" id="UP000232453"/>
    </source>
</evidence>
<dbReference type="PROSITE" id="PS50943">
    <property type="entry name" value="HTH_CROC1"/>
    <property type="match status" value="1"/>
</dbReference>
<comment type="caution">
    <text evidence="4">The sequence shown here is derived from an EMBL/GenBank/DDBJ whole genome shotgun (WGS) entry which is preliminary data.</text>
</comment>
<dbReference type="CDD" id="cd00093">
    <property type="entry name" value="HTH_XRE"/>
    <property type="match status" value="1"/>
</dbReference>
<dbReference type="SUPFAM" id="SSF47413">
    <property type="entry name" value="lambda repressor-like DNA-binding domains"/>
    <property type="match status" value="1"/>
</dbReference>